<evidence type="ECO:0000313" key="10">
    <source>
        <dbReference type="EMBL" id="UTX43304.1"/>
    </source>
</evidence>
<evidence type="ECO:0000256" key="9">
    <source>
        <dbReference type="RuleBase" id="RU910717"/>
    </source>
</evidence>
<gene>
    <name evidence="10" type="ORF">GPU96_06g10500</name>
    <name evidence="11" type="ORF">PFJ87_06g00300</name>
</gene>
<evidence type="ECO:0000256" key="2">
    <source>
        <dbReference type="ARBA" id="ARBA00004614"/>
    </source>
</evidence>
<evidence type="ECO:0000256" key="4">
    <source>
        <dbReference type="ARBA" id="ARBA00022692"/>
    </source>
</evidence>
<dbReference type="Pfam" id="PF06842">
    <property type="entry name" value="DUF1242"/>
    <property type="match status" value="1"/>
</dbReference>
<dbReference type="GO" id="GO:0000139">
    <property type="term" value="C:Golgi membrane"/>
    <property type="evidence" value="ECO:0007669"/>
    <property type="project" value="UniProtKB-SubCell"/>
</dbReference>
<dbReference type="EMBL" id="CP119067">
    <property type="protein sequence ID" value="WEL38765.1"/>
    <property type="molecule type" value="Genomic_DNA"/>
</dbReference>
<name>A0A9Q9C375_ENCHE</name>
<comment type="function">
    <text evidence="1 9">Involved in the early part of the secretory pathway.</text>
</comment>
<evidence type="ECO:0000256" key="8">
    <source>
        <dbReference type="ARBA" id="ARBA00023136"/>
    </source>
</evidence>
<keyword evidence="13" id="KW-1185">Reference proteome</keyword>
<dbReference type="Proteomes" id="UP001217963">
    <property type="component" value="Chromosome VI"/>
</dbReference>
<evidence type="ECO:0000256" key="6">
    <source>
        <dbReference type="ARBA" id="ARBA00022989"/>
    </source>
</evidence>
<evidence type="ECO:0000256" key="3">
    <source>
        <dbReference type="ARBA" id="ARBA00008961"/>
    </source>
</evidence>
<dbReference type="PANTHER" id="PTHR13229">
    <property type="entry name" value="PROTEIN KISH-A"/>
    <property type="match status" value="1"/>
</dbReference>
<keyword evidence="4 9" id="KW-0812">Transmembrane</keyword>
<dbReference type="OrthoDB" id="10034655at2759"/>
<evidence type="ECO:0000313" key="13">
    <source>
        <dbReference type="Proteomes" id="UP001217963"/>
    </source>
</evidence>
<dbReference type="AlphaFoldDB" id="A0A9Q9C375"/>
<keyword evidence="5" id="KW-0732">Signal</keyword>
<dbReference type="InterPro" id="IPR009653">
    <property type="entry name" value="Ksh1"/>
</dbReference>
<evidence type="ECO:0000256" key="5">
    <source>
        <dbReference type="ARBA" id="ARBA00022729"/>
    </source>
</evidence>
<comment type="similarity">
    <text evidence="3 9">Belongs to the KISH family.</text>
</comment>
<protein>
    <recommendedName>
        <fullName evidence="9">Protein kish</fullName>
    </recommendedName>
</protein>
<keyword evidence="6 9" id="KW-1133">Transmembrane helix</keyword>
<keyword evidence="7" id="KW-0333">Golgi apparatus</keyword>
<proteinExistence type="inferred from homology"/>
<keyword evidence="8 9" id="KW-0472">Membrane</keyword>
<accession>A0A9Q9C375</accession>
<feature type="transmembrane region" description="Helical" evidence="9">
    <location>
        <begin position="53"/>
        <end position="73"/>
    </location>
</feature>
<evidence type="ECO:0000256" key="1">
    <source>
        <dbReference type="ARBA" id="ARBA00002154"/>
    </source>
</evidence>
<sequence length="74" mass="8146">MSALFSIDSLFRALVLAVCTATYLKQHFPSLVSKNKKGLYSVLYKLSVVGERLSPFVALFCIFLGLGKIASIFL</sequence>
<evidence type="ECO:0000256" key="7">
    <source>
        <dbReference type="ARBA" id="ARBA00023034"/>
    </source>
</evidence>
<evidence type="ECO:0000313" key="11">
    <source>
        <dbReference type="EMBL" id="WEL38765.1"/>
    </source>
</evidence>
<reference evidence="11 13" key="2">
    <citation type="submission" date="2023-02" db="EMBL/GenBank/DDBJ databases">
        <title>Encephalitozoon hellem ATCC 50451 complete genome.</title>
        <authorList>
            <person name="Mascarenhas dos Santos A.C."/>
            <person name="Julian A.T."/>
            <person name="Pombert J.-F."/>
        </authorList>
    </citation>
    <scope>NUCLEOTIDE SEQUENCE [LARGE SCALE GENOMIC DNA]</scope>
    <source>
        <strain evidence="11 13">ATCC 50451</strain>
    </source>
</reference>
<dbReference type="EMBL" id="CP075152">
    <property type="protein sequence ID" value="UTX43304.1"/>
    <property type="molecule type" value="Genomic_DNA"/>
</dbReference>
<dbReference type="Proteomes" id="UP001059546">
    <property type="component" value="Chromosome VI"/>
</dbReference>
<reference evidence="10" key="1">
    <citation type="submission" date="2022-08" db="EMBL/GenBank/DDBJ databases">
        <title>Encephalitozoon hellem ATCC 50604 Complete Genome.</title>
        <authorList>
            <person name="Mascarenhas dos Santos A.C."/>
            <person name="Julian A.T."/>
            <person name="Pombert J.-F."/>
        </authorList>
    </citation>
    <scope>NUCLEOTIDE SEQUENCE</scope>
    <source>
        <strain evidence="10">ATCC 50604</strain>
    </source>
</reference>
<comment type="subcellular location">
    <subcellularLocation>
        <location evidence="2">Golgi apparatus membrane</location>
        <topology evidence="2">Single-pass type I membrane protein</topology>
    </subcellularLocation>
</comment>
<organism evidence="10 12">
    <name type="scientific">Encephalitozoon hellem</name>
    <name type="common">Microsporidian parasite</name>
    <dbReference type="NCBI Taxonomy" id="27973"/>
    <lineage>
        <taxon>Eukaryota</taxon>
        <taxon>Fungi</taxon>
        <taxon>Fungi incertae sedis</taxon>
        <taxon>Microsporidia</taxon>
        <taxon>Unikaryonidae</taxon>
        <taxon>Encephalitozoon</taxon>
    </lineage>
</organism>
<dbReference type="InterPro" id="IPR051523">
    <property type="entry name" value="KISH_domain"/>
</dbReference>
<evidence type="ECO:0000313" key="12">
    <source>
        <dbReference type="Proteomes" id="UP001059546"/>
    </source>
</evidence>